<dbReference type="FunFam" id="3.40.50.300:FF:000150">
    <property type="entry name" value="Chromosomal replication initiator protein DnaA"/>
    <property type="match status" value="1"/>
</dbReference>
<comment type="subcellular location">
    <subcellularLocation>
        <location evidence="8">Cytoplasm</location>
    </subcellularLocation>
</comment>
<feature type="region of interest" description="Disordered" evidence="12">
    <location>
        <begin position="91"/>
        <end position="148"/>
    </location>
</feature>
<name>A0A0K2SFQ3_LIMPI</name>
<comment type="subunit">
    <text evidence="8">Oligomerizes as a right-handed, spiral filament on DNA at oriC.</text>
</comment>
<feature type="region of interest" description="Domain IV, binds dsDNA" evidence="8">
    <location>
        <begin position="364"/>
        <end position="485"/>
    </location>
</feature>
<keyword evidence="6 8" id="KW-0446">Lipid-binding</keyword>
<keyword evidence="7 8" id="KW-0238">DNA-binding</keyword>
<proteinExistence type="inferred from homology"/>
<reference evidence="16" key="2">
    <citation type="journal article" date="2016" name="Int. J. Syst. Evol. Microbiol.">
        <title>Complete genome sequence and cell structure of Limnochorda pilosa, a Gram-negative spore-former within the phylum Firmicutes.</title>
        <authorList>
            <person name="Watanabe M."/>
            <person name="Kojima H."/>
            <person name="Fukui M."/>
        </authorList>
    </citation>
    <scope>NUCLEOTIDE SEQUENCE [LARGE SCALE GENOMIC DNA]</scope>
    <source>
        <strain evidence="16">HC45</strain>
    </source>
</reference>
<dbReference type="InterPro" id="IPR018312">
    <property type="entry name" value="Chromosome_initiator_DnaA_CS"/>
</dbReference>
<evidence type="ECO:0000256" key="10">
    <source>
        <dbReference type="RuleBase" id="RU000577"/>
    </source>
</evidence>
<dbReference type="GO" id="GO:0006270">
    <property type="term" value="P:DNA replication initiation"/>
    <property type="evidence" value="ECO:0007669"/>
    <property type="project" value="UniProtKB-UniRule"/>
</dbReference>
<dbReference type="Gene3D" id="3.30.300.180">
    <property type="match status" value="1"/>
</dbReference>
<keyword evidence="3 8" id="KW-0235">DNA replication</keyword>
<evidence type="ECO:0000256" key="11">
    <source>
        <dbReference type="RuleBase" id="RU004227"/>
    </source>
</evidence>
<comment type="domain">
    <text evidence="8">Domain I is involved in oligomerization and binding regulators, domain II is flexibile and of varying length in different bacteria, domain III forms the AAA+ region, while domain IV binds dsDNA.</text>
</comment>
<dbReference type="SUPFAM" id="SSF52540">
    <property type="entry name" value="P-loop containing nucleoside triphosphate hydrolases"/>
    <property type="match status" value="1"/>
</dbReference>
<dbReference type="InterPro" id="IPR013159">
    <property type="entry name" value="DnaA_C"/>
</dbReference>
<evidence type="ECO:0000256" key="8">
    <source>
        <dbReference type="HAMAP-Rule" id="MF_00377"/>
    </source>
</evidence>
<accession>A0A0K2SFQ3</accession>
<dbReference type="SMART" id="SM00382">
    <property type="entry name" value="AAA"/>
    <property type="match status" value="1"/>
</dbReference>
<evidence type="ECO:0000259" key="13">
    <source>
        <dbReference type="SMART" id="SM00382"/>
    </source>
</evidence>
<evidence type="ECO:0000256" key="6">
    <source>
        <dbReference type="ARBA" id="ARBA00023121"/>
    </source>
</evidence>
<dbReference type="FunFam" id="1.10.8.60:FF:000003">
    <property type="entry name" value="Chromosomal replication initiator protein DnaA"/>
    <property type="match status" value="1"/>
</dbReference>
<dbReference type="InterPro" id="IPR010921">
    <property type="entry name" value="Trp_repressor/repl_initiator"/>
</dbReference>
<dbReference type="RefSeq" id="WP_068132655.1">
    <property type="nucleotide sequence ID" value="NZ_AP014924.1"/>
</dbReference>
<dbReference type="PROSITE" id="PS01008">
    <property type="entry name" value="DNAA"/>
    <property type="match status" value="1"/>
</dbReference>
<dbReference type="GO" id="GO:0006275">
    <property type="term" value="P:regulation of DNA replication"/>
    <property type="evidence" value="ECO:0007669"/>
    <property type="project" value="UniProtKB-UniRule"/>
</dbReference>
<dbReference type="CDD" id="cd00009">
    <property type="entry name" value="AAA"/>
    <property type="match status" value="1"/>
</dbReference>
<evidence type="ECO:0000256" key="9">
    <source>
        <dbReference type="NCBIfam" id="TIGR00362"/>
    </source>
</evidence>
<dbReference type="GO" id="GO:0005737">
    <property type="term" value="C:cytoplasm"/>
    <property type="evidence" value="ECO:0007669"/>
    <property type="project" value="UniProtKB-SubCell"/>
</dbReference>
<dbReference type="InterPro" id="IPR038454">
    <property type="entry name" value="DnaA_N_sf"/>
</dbReference>
<feature type="compositionally biased region" description="Basic and acidic residues" evidence="12">
    <location>
        <begin position="112"/>
        <end position="129"/>
    </location>
</feature>
<dbReference type="EMBL" id="AP014924">
    <property type="protein sequence ID" value="BAS25862.1"/>
    <property type="molecule type" value="Genomic_DNA"/>
</dbReference>
<evidence type="ECO:0000256" key="12">
    <source>
        <dbReference type="SAM" id="MobiDB-lite"/>
    </source>
</evidence>
<dbReference type="OrthoDB" id="9807019at2"/>
<evidence type="ECO:0000256" key="2">
    <source>
        <dbReference type="ARBA" id="ARBA00022490"/>
    </source>
</evidence>
<dbReference type="CDD" id="cd06571">
    <property type="entry name" value="Bac_DnaA_C"/>
    <property type="match status" value="1"/>
</dbReference>
<dbReference type="Proteomes" id="UP000065807">
    <property type="component" value="Chromosome"/>
</dbReference>
<dbReference type="GO" id="GO:0005524">
    <property type="term" value="F:ATP binding"/>
    <property type="evidence" value="ECO:0007669"/>
    <property type="project" value="UniProtKB-UniRule"/>
</dbReference>
<feature type="region of interest" description="Domain III, AAA+ region" evidence="8">
    <location>
        <begin position="147"/>
        <end position="363"/>
    </location>
</feature>
<dbReference type="Gene3D" id="1.10.8.60">
    <property type="match status" value="1"/>
</dbReference>
<feature type="binding site" evidence="8">
    <location>
        <position position="191"/>
    </location>
    <ligand>
        <name>ATP</name>
        <dbReference type="ChEBI" id="CHEBI:30616"/>
    </ligand>
</feature>
<dbReference type="KEGG" id="lpil:LIP_0001"/>
<dbReference type="InterPro" id="IPR003593">
    <property type="entry name" value="AAA+_ATPase"/>
</dbReference>
<dbReference type="GO" id="GO:0008289">
    <property type="term" value="F:lipid binding"/>
    <property type="evidence" value="ECO:0007669"/>
    <property type="project" value="UniProtKB-KW"/>
</dbReference>
<dbReference type="Pfam" id="PF00308">
    <property type="entry name" value="Bac_DnaA"/>
    <property type="match status" value="1"/>
</dbReference>
<dbReference type="PATRIC" id="fig|1555112.3.peg.1"/>
<dbReference type="PANTHER" id="PTHR30050:SF2">
    <property type="entry name" value="CHROMOSOMAL REPLICATION INITIATOR PROTEIN DNAA"/>
    <property type="match status" value="1"/>
</dbReference>
<keyword evidence="16" id="KW-1185">Reference proteome</keyword>
<feature type="domain" description="AAA+ ATPase" evidence="13">
    <location>
        <begin position="180"/>
        <end position="308"/>
    </location>
</feature>
<dbReference type="Pfam" id="PF08299">
    <property type="entry name" value="Bac_DnaA_C"/>
    <property type="match status" value="1"/>
</dbReference>
<feature type="binding site" evidence="8">
    <location>
        <position position="194"/>
    </location>
    <ligand>
        <name>ATP</name>
        <dbReference type="ChEBI" id="CHEBI:30616"/>
    </ligand>
</feature>
<organism evidence="15 16">
    <name type="scientific">Limnochorda pilosa</name>
    <dbReference type="NCBI Taxonomy" id="1555112"/>
    <lineage>
        <taxon>Bacteria</taxon>
        <taxon>Bacillati</taxon>
        <taxon>Bacillota</taxon>
        <taxon>Limnochordia</taxon>
        <taxon>Limnochordales</taxon>
        <taxon>Limnochordaceae</taxon>
        <taxon>Limnochorda</taxon>
    </lineage>
</organism>
<comment type="function">
    <text evidence="8 10">Plays an essential role in the initiation and regulation of chromosomal replication. ATP-DnaA binds to the origin of replication (oriC) to initiate formation of the DNA replication initiation complex once per cell cycle. Binds the DnaA box (a 9 base pair repeat at the origin) and separates the double-stranded (ds)DNA. Forms a right-handed helical filament on oriC DNA; dsDNA binds to the exterior of the filament while single-stranded (ss)DNA is stabiized in the filament's interior. The ATP-DnaA-oriC complex binds and stabilizes one strand of the AT-rich DNA unwinding element (DUE), permitting loading of DNA polymerase. After initiation quickly degrades to an ADP-DnaA complex that is not apt for DNA replication. Binds acidic phospholipids.</text>
</comment>
<evidence type="ECO:0000256" key="4">
    <source>
        <dbReference type="ARBA" id="ARBA00022741"/>
    </source>
</evidence>
<dbReference type="Gene3D" id="1.10.1750.10">
    <property type="match status" value="1"/>
</dbReference>
<evidence type="ECO:0000256" key="1">
    <source>
        <dbReference type="ARBA" id="ARBA00006583"/>
    </source>
</evidence>
<reference evidence="16" key="1">
    <citation type="submission" date="2015-07" db="EMBL/GenBank/DDBJ databases">
        <title>Complete genome sequence and phylogenetic analysis of Limnochorda pilosa.</title>
        <authorList>
            <person name="Watanabe M."/>
            <person name="Kojima H."/>
            <person name="Fukui M."/>
        </authorList>
    </citation>
    <scope>NUCLEOTIDE SEQUENCE [LARGE SCALE GENOMIC DNA]</scope>
    <source>
        <strain evidence="16">HC45</strain>
    </source>
</reference>
<dbReference type="NCBIfam" id="TIGR00362">
    <property type="entry name" value="DnaA"/>
    <property type="match status" value="1"/>
</dbReference>
<evidence type="ECO:0000313" key="15">
    <source>
        <dbReference type="EMBL" id="BAS25862.1"/>
    </source>
</evidence>
<comment type="caution">
    <text evidence="8">Lacks conserved residue(s) required for the propagation of feature annotation.</text>
</comment>
<sequence length="485" mass="53763">MAHPTVVHQDDLQSIWLETLLVFQRRLARPSFETWLGETKALGVEASSLVVRFSNEFARDWVAARYQEELNAILQSVSGRPWTVRMVVAGSTGQERPSTPMGTAGPLVADAPAERPPRASVHDRLRPSEHAPSPEPPATGGARPSSRLNPKYRFETFVVGPSNEFAHAAALAASEAPGEAYNPLFLYGGVGLGKTHLMQAIGHYVLRQHHDLSVVYVSSETFTNDLIRSLGRKAMVDFRAVYRTVDVLLVDDIQFVAGKESTQEEFFHTFNALYEAGRQIVISSDRPPKEIPTLEERLRSRFEWGLTADIQPPDFETRTAILRRKALAENLHLPDEVLNYIASQVDSNIRELEGALIKVVATASLRSCPVTLEVAAEALKDLVRSAQPRPTTIAAIQRAVADYFGLTVDDLVSKRRTRNVTMPRQIAMFLARELTDASLPRIGEEFGGRDHTTVIHACEKIRAEQGMDPSLARALQEIHGLVDKV</sequence>
<dbReference type="GO" id="GO:0003688">
    <property type="term" value="F:DNA replication origin binding"/>
    <property type="evidence" value="ECO:0007669"/>
    <property type="project" value="UniProtKB-UniRule"/>
</dbReference>
<dbReference type="Gene3D" id="3.40.50.300">
    <property type="entry name" value="P-loop containing nucleotide triphosphate hydrolases"/>
    <property type="match status" value="1"/>
</dbReference>
<feature type="region of interest" description="Domain I, interacts with DnaA modulators" evidence="8">
    <location>
        <begin position="1"/>
        <end position="99"/>
    </location>
</feature>
<dbReference type="InterPro" id="IPR013317">
    <property type="entry name" value="DnaA_dom"/>
</dbReference>
<evidence type="ECO:0000256" key="5">
    <source>
        <dbReference type="ARBA" id="ARBA00022840"/>
    </source>
</evidence>
<feature type="compositionally biased region" description="Polar residues" evidence="12">
    <location>
        <begin position="91"/>
        <end position="101"/>
    </location>
</feature>
<dbReference type="SMART" id="SM00760">
    <property type="entry name" value="Bac_DnaA_C"/>
    <property type="match status" value="1"/>
</dbReference>
<evidence type="ECO:0000259" key="14">
    <source>
        <dbReference type="SMART" id="SM00760"/>
    </source>
</evidence>
<dbReference type="Pfam" id="PF11638">
    <property type="entry name" value="DnaA_N"/>
    <property type="match status" value="1"/>
</dbReference>
<feature type="binding site" evidence="8">
    <location>
        <position position="193"/>
    </location>
    <ligand>
        <name>ATP</name>
        <dbReference type="ChEBI" id="CHEBI:30616"/>
    </ligand>
</feature>
<feature type="domain" description="Chromosomal replication initiator DnaA C-terminal" evidence="14">
    <location>
        <begin position="392"/>
        <end position="461"/>
    </location>
</feature>
<gene>
    <name evidence="8" type="primary">dnaA</name>
    <name evidence="15" type="ORF">LIP_0001</name>
</gene>
<dbReference type="InterPro" id="IPR020591">
    <property type="entry name" value="Chromosome_initiator_DnaA-like"/>
</dbReference>
<dbReference type="GO" id="GO:0005886">
    <property type="term" value="C:plasma membrane"/>
    <property type="evidence" value="ECO:0007669"/>
    <property type="project" value="TreeGrafter"/>
</dbReference>
<dbReference type="HAMAP" id="MF_00377">
    <property type="entry name" value="DnaA_bact"/>
    <property type="match status" value="1"/>
</dbReference>
<dbReference type="PANTHER" id="PTHR30050">
    <property type="entry name" value="CHROMOSOMAL REPLICATION INITIATOR PROTEIN DNAA"/>
    <property type="match status" value="1"/>
</dbReference>
<dbReference type="InterPro" id="IPR001957">
    <property type="entry name" value="Chromosome_initiator_DnaA"/>
</dbReference>
<keyword evidence="2 8" id="KW-0963">Cytoplasm</keyword>
<keyword evidence="4 8" id="KW-0547">Nucleotide-binding</keyword>
<dbReference type="SUPFAM" id="SSF48295">
    <property type="entry name" value="TrpR-like"/>
    <property type="match status" value="1"/>
</dbReference>
<evidence type="ECO:0000256" key="7">
    <source>
        <dbReference type="ARBA" id="ARBA00023125"/>
    </source>
</evidence>
<feature type="binding site" evidence="8">
    <location>
        <position position="195"/>
    </location>
    <ligand>
        <name>ATP</name>
        <dbReference type="ChEBI" id="CHEBI:30616"/>
    </ligand>
</feature>
<comment type="similarity">
    <text evidence="1 8 11">Belongs to the DnaA family.</text>
</comment>
<protein>
    <recommendedName>
        <fullName evidence="8 9">Chromosomal replication initiator protein DnaA</fullName>
    </recommendedName>
</protein>
<evidence type="ECO:0000256" key="3">
    <source>
        <dbReference type="ARBA" id="ARBA00022705"/>
    </source>
</evidence>
<dbReference type="PRINTS" id="PR00051">
    <property type="entry name" value="DNAA"/>
</dbReference>
<dbReference type="InterPro" id="IPR027417">
    <property type="entry name" value="P-loop_NTPase"/>
</dbReference>
<dbReference type="InterPro" id="IPR024633">
    <property type="entry name" value="DnaA_N_dom"/>
</dbReference>
<dbReference type="STRING" id="1555112.LIP_0001"/>
<dbReference type="AlphaFoldDB" id="A0A0K2SFQ3"/>
<keyword evidence="5 8" id="KW-0067">ATP-binding</keyword>
<evidence type="ECO:0000313" key="16">
    <source>
        <dbReference type="Proteomes" id="UP000065807"/>
    </source>
</evidence>